<gene>
    <name evidence="2" type="ORF">IAC85_04085</name>
</gene>
<evidence type="ECO:0000313" key="2">
    <source>
        <dbReference type="EMBL" id="HIQ64900.1"/>
    </source>
</evidence>
<feature type="domain" description="3D" evidence="1">
    <location>
        <begin position="126"/>
        <end position="184"/>
    </location>
</feature>
<dbReference type="GO" id="GO:0009254">
    <property type="term" value="P:peptidoglycan turnover"/>
    <property type="evidence" value="ECO:0007669"/>
    <property type="project" value="InterPro"/>
</dbReference>
<dbReference type="InterPro" id="IPR010611">
    <property type="entry name" value="3D_dom"/>
</dbReference>
<dbReference type="GO" id="GO:0004553">
    <property type="term" value="F:hydrolase activity, hydrolyzing O-glycosyl compounds"/>
    <property type="evidence" value="ECO:0007669"/>
    <property type="project" value="InterPro"/>
</dbReference>
<dbReference type="AlphaFoldDB" id="A0A9D0YZU5"/>
<reference evidence="2" key="2">
    <citation type="journal article" date="2021" name="PeerJ">
        <title>Extensive microbial diversity within the chicken gut microbiome revealed by metagenomics and culture.</title>
        <authorList>
            <person name="Gilroy R."/>
            <person name="Ravi A."/>
            <person name="Getino M."/>
            <person name="Pursley I."/>
            <person name="Horton D.L."/>
            <person name="Alikhan N.F."/>
            <person name="Baker D."/>
            <person name="Gharbi K."/>
            <person name="Hall N."/>
            <person name="Watson M."/>
            <person name="Adriaenssens E.M."/>
            <person name="Foster-Nyarko E."/>
            <person name="Jarju S."/>
            <person name="Secka A."/>
            <person name="Antonio M."/>
            <person name="Oren A."/>
            <person name="Chaudhuri R.R."/>
            <person name="La Ragione R."/>
            <person name="Hildebrand F."/>
            <person name="Pallen M.J."/>
        </authorList>
    </citation>
    <scope>NUCLEOTIDE SEQUENCE</scope>
    <source>
        <strain evidence="2">CHK165-10780</strain>
    </source>
</reference>
<name>A0A9D0YZU5_9FIRM</name>
<evidence type="ECO:0000313" key="3">
    <source>
        <dbReference type="Proteomes" id="UP000886725"/>
    </source>
</evidence>
<dbReference type="Pfam" id="PF06725">
    <property type="entry name" value="3D"/>
    <property type="match status" value="1"/>
</dbReference>
<comment type="caution">
    <text evidence="2">The sequence shown here is derived from an EMBL/GenBank/DDBJ whole genome shotgun (WGS) entry which is preliminary data.</text>
</comment>
<proteinExistence type="predicted"/>
<protein>
    <submittedName>
        <fullName evidence="2">3D domain-containing protein</fullName>
    </submittedName>
</protein>
<evidence type="ECO:0000259" key="1">
    <source>
        <dbReference type="Pfam" id="PF06725"/>
    </source>
</evidence>
<dbReference type="InterPro" id="IPR059180">
    <property type="entry name" value="3D_YorM"/>
</dbReference>
<organism evidence="2 3">
    <name type="scientific">Candidatus Faecenecus gallistercoris</name>
    <dbReference type="NCBI Taxonomy" id="2840793"/>
    <lineage>
        <taxon>Bacteria</taxon>
        <taxon>Bacillati</taxon>
        <taxon>Bacillota</taxon>
        <taxon>Bacillota incertae sedis</taxon>
        <taxon>Candidatus Faecenecus</taxon>
    </lineage>
</organism>
<accession>A0A9D0YZU5</accession>
<dbReference type="GO" id="GO:0019867">
    <property type="term" value="C:outer membrane"/>
    <property type="evidence" value="ECO:0007669"/>
    <property type="project" value="InterPro"/>
</dbReference>
<dbReference type="Proteomes" id="UP000886725">
    <property type="component" value="Unassembled WGS sequence"/>
</dbReference>
<sequence>MKKFLAAMRLRFIFIMFVAVALVAIATGNKHYKVTTYDMNRTKSLEAVHIVSKYDASVAAKAPVFASSLLEAVSLAADNDVIFNGTMTGYGPDCVGCSGRVGCAPYPNVSNGNITYNDASYGTVRIVAADASVPCGTIVKISNVTFTDEPFYAIVLDRGGAIKGTLFDLLFETEQDALIVGRQKNVQYEIQRLGW</sequence>
<reference evidence="2" key="1">
    <citation type="submission" date="2020-10" db="EMBL/GenBank/DDBJ databases">
        <authorList>
            <person name="Gilroy R."/>
        </authorList>
    </citation>
    <scope>NUCLEOTIDE SEQUENCE</scope>
    <source>
        <strain evidence="2">CHK165-10780</strain>
    </source>
</reference>
<dbReference type="CDD" id="cd14667">
    <property type="entry name" value="3D_containing_proteins"/>
    <property type="match status" value="1"/>
</dbReference>
<dbReference type="EMBL" id="DVFU01000079">
    <property type="protein sequence ID" value="HIQ64900.1"/>
    <property type="molecule type" value="Genomic_DNA"/>
</dbReference>